<organism evidence="1">
    <name type="scientific">uncultured prokaryote</name>
    <dbReference type="NCBI Taxonomy" id="198431"/>
    <lineage>
        <taxon>unclassified sequences</taxon>
        <taxon>environmental samples</taxon>
    </lineage>
</organism>
<dbReference type="InterPro" id="IPR038573">
    <property type="entry name" value="BrnT_sf"/>
</dbReference>
<proteinExistence type="predicted"/>
<reference evidence="1" key="2">
    <citation type="submission" date="2015-07" db="EMBL/GenBank/DDBJ databases">
        <title>Plasmids, circular viruses and viroids from rat gut.</title>
        <authorList>
            <person name="Jorgensen T.J."/>
            <person name="Hansen M.A."/>
            <person name="Xu Z."/>
            <person name="Tabak M.A."/>
            <person name="Sorensen S.J."/>
            <person name="Hansen L.H."/>
        </authorList>
    </citation>
    <scope>NUCLEOTIDE SEQUENCE</scope>
    <source>
        <strain evidence="1">RGFK0768</strain>
    </source>
</reference>
<dbReference type="InterPro" id="IPR007460">
    <property type="entry name" value="BrnT_toxin"/>
</dbReference>
<dbReference type="EMBL" id="LN853377">
    <property type="protein sequence ID" value="CRY95784.1"/>
    <property type="molecule type" value="Genomic_DNA"/>
</dbReference>
<evidence type="ECO:0000313" key="1">
    <source>
        <dbReference type="EMBL" id="CRY95784.1"/>
    </source>
</evidence>
<dbReference type="Pfam" id="PF04365">
    <property type="entry name" value="BrnT_toxin"/>
    <property type="match status" value="1"/>
</dbReference>
<evidence type="ECO:0008006" key="2">
    <source>
        <dbReference type="Google" id="ProtNLM"/>
    </source>
</evidence>
<sequence length="104" mass="12545">MHNNYNIIMDMIKFEWDENKNRTNQQKHGISFDEAKTVFYDENAILFDDPEHSREEERFLIIGVTTNEKICIVSHCYKDNDKKIRLISARKATKSERKTYLENW</sequence>
<reference evidence="1" key="1">
    <citation type="submission" date="2015-06" db="EMBL/GenBank/DDBJ databases">
        <authorList>
            <person name="Joergensen T."/>
        </authorList>
    </citation>
    <scope>NUCLEOTIDE SEQUENCE</scope>
    <source>
        <strain evidence="1">RGFK0768</strain>
    </source>
</reference>
<dbReference type="AlphaFoldDB" id="A0A0H5Q320"/>
<accession>A0A0H5Q320</accession>
<name>A0A0H5Q320_9ZZZZ</name>
<protein>
    <recommendedName>
        <fullName evidence="2">BrnT family toxin</fullName>
    </recommendedName>
</protein>
<dbReference type="Gene3D" id="3.10.450.530">
    <property type="entry name" value="Ribonuclease toxin, BrnT, of type II toxin-antitoxin system"/>
    <property type="match status" value="1"/>
</dbReference>